<proteinExistence type="predicted"/>
<evidence type="ECO:0000313" key="1">
    <source>
        <dbReference type="EMBL" id="KAK4207292.1"/>
    </source>
</evidence>
<evidence type="ECO:0000313" key="2">
    <source>
        <dbReference type="Proteomes" id="UP001301769"/>
    </source>
</evidence>
<dbReference type="AlphaFoldDB" id="A0AAN7B2A4"/>
<reference evidence="1" key="2">
    <citation type="submission" date="2023-05" db="EMBL/GenBank/DDBJ databases">
        <authorList>
            <consortium name="Lawrence Berkeley National Laboratory"/>
            <person name="Steindorff A."/>
            <person name="Hensen N."/>
            <person name="Bonometti L."/>
            <person name="Westerberg I."/>
            <person name="Brannstrom I.O."/>
            <person name="Guillou S."/>
            <person name="Cros-Aarteil S."/>
            <person name="Calhoun S."/>
            <person name="Haridas S."/>
            <person name="Kuo A."/>
            <person name="Mondo S."/>
            <person name="Pangilinan J."/>
            <person name="Riley R."/>
            <person name="Labutti K."/>
            <person name="Andreopoulos B."/>
            <person name="Lipzen A."/>
            <person name="Chen C."/>
            <person name="Yanf M."/>
            <person name="Daum C."/>
            <person name="Ng V."/>
            <person name="Clum A."/>
            <person name="Ohm R."/>
            <person name="Martin F."/>
            <person name="Silar P."/>
            <person name="Natvig D."/>
            <person name="Lalanne C."/>
            <person name="Gautier V."/>
            <person name="Ament-Velasquez S.L."/>
            <person name="Kruys A."/>
            <person name="Hutchinson M.I."/>
            <person name="Powell A.J."/>
            <person name="Barry K."/>
            <person name="Miller A.N."/>
            <person name="Grigoriev I.V."/>
            <person name="Debuchy R."/>
            <person name="Gladieux P."/>
            <person name="Thoren M.H."/>
            <person name="Johannesson H."/>
        </authorList>
    </citation>
    <scope>NUCLEOTIDE SEQUENCE</scope>
    <source>
        <strain evidence="1">PSN293</strain>
    </source>
</reference>
<keyword evidence="2" id="KW-1185">Reference proteome</keyword>
<dbReference type="Proteomes" id="UP001301769">
    <property type="component" value="Unassembled WGS sequence"/>
</dbReference>
<comment type="caution">
    <text evidence="1">The sequence shown here is derived from an EMBL/GenBank/DDBJ whole genome shotgun (WGS) entry which is preliminary data.</text>
</comment>
<sequence length="463" mass="52696">MPQVDEVIPRLSPPGPSCKLESLNSDVLTLILSSCDSSHDLWSFIRASPIIYNVFHNDKAGILCRMNFYILGGLSATRKAIFLTHCDPVSHDGDFQSNLEGVIYLYQNFQPRTHTHTGVPVANDLGWDTIVQITRLTSVFCCFADLYALFRLRFIGKRMMHQPYGQNKLAASAVAAPLTQSERSRLITALLNWKLVHTLQGQHQPRDLELFIATIFPLFEAWEWEQITSLDSFIWKLIGNLFEVAEPELRPAHDSWSRSYRSTAFYSTCYPNLDVFYSKLLSSIREEEKSGTEHIFGVLNKIGDDYAIELASGRAHFRNGLSWLSGTNSWRRLISDHYLPLRELVDDEGVWNLDNVPAISGTSLNSPPPPWAWLHAMGGKRINRWGSSLVPKVGAGFDIDRQEHREWVDVVGLWRWIGMVFWDRDRAEEILSLFEETGDLVGCGKMGWLADMIIFYTNITAIP</sequence>
<name>A0AAN7B2A4_9PEZI</name>
<organism evidence="1 2">
    <name type="scientific">Rhypophila decipiens</name>
    <dbReference type="NCBI Taxonomy" id="261697"/>
    <lineage>
        <taxon>Eukaryota</taxon>
        <taxon>Fungi</taxon>
        <taxon>Dikarya</taxon>
        <taxon>Ascomycota</taxon>
        <taxon>Pezizomycotina</taxon>
        <taxon>Sordariomycetes</taxon>
        <taxon>Sordariomycetidae</taxon>
        <taxon>Sordariales</taxon>
        <taxon>Naviculisporaceae</taxon>
        <taxon>Rhypophila</taxon>
    </lineage>
</organism>
<accession>A0AAN7B2A4</accession>
<reference evidence="1" key="1">
    <citation type="journal article" date="2023" name="Mol. Phylogenet. Evol.">
        <title>Genome-scale phylogeny and comparative genomics of the fungal order Sordariales.</title>
        <authorList>
            <person name="Hensen N."/>
            <person name="Bonometti L."/>
            <person name="Westerberg I."/>
            <person name="Brannstrom I.O."/>
            <person name="Guillou S."/>
            <person name="Cros-Aarteil S."/>
            <person name="Calhoun S."/>
            <person name="Haridas S."/>
            <person name="Kuo A."/>
            <person name="Mondo S."/>
            <person name="Pangilinan J."/>
            <person name="Riley R."/>
            <person name="LaButti K."/>
            <person name="Andreopoulos B."/>
            <person name="Lipzen A."/>
            <person name="Chen C."/>
            <person name="Yan M."/>
            <person name="Daum C."/>
            <person name="Ng V."/>
            <person name="Clum A."/>
            <person name="Steindorff A."/>
            <person name="Ohm R.A."/>
            <person name="Martin F."/>
            <person name="Silar P."/>
            <person name="Natvig D.O."/>
            <person name="Lalanne C."/>
            <person name="Gautier V."/>
            <person name="Ament-Velasquez S.L."/>
            <person name="Kruys A."/>
            <person name="Hutchinson M.I."/>
            <person name="Powell A.J."/>
            <person name="Barry K."/>
            <person name="Miller A.N."/>
            <person name="Grigoriev I.V."/>
            <person name="Debuchy R."/>
            <person name="Gladieux P."/>
            <person name="Hiltunen Thoren M."/>
            <person name="Johannesson H."/>
        </authorList>
    </citation>
    <scope>NUCLEOTIDE SEQUENCE</scope>
    <source>
        <strain evidence="1">PSN293</strain>
    </source>
</reference>
<gene>
    <name evidence="1" type="ORF">QBC37DRAFT_433695</name>
</gene>
<protein>
    <submittedName>
        <fullName evidence="1">Uncharacterized protein</fullName>
    </submittedName>
</protein>
<dbReference type="EMBL" id="MU858306">
    <property type="protein sequence ID" value="KAK4207292.1"/>
    <property type="molecule type" value="Genomic_DNA"/>
</dbReference>